<evidence type="ECO:0000313" key="13">
    <source>
        <dbReference type="EMBL" id="PAP75815.1"/>
    </source>
</evidence>
<evidence type="ECO:0000256" key="4">
    <source>
        <dbReference type="ARBA" id="ARBA00022643"/>
    </source>
</evidence>
<dbReference type="InterPro" id="IPR012349">
    <property type="entry name" value="Split_barrel_FMN-bd"/>
</dbReference>
<comment type="subunit">
    <text evidence="2">Homodimer.</text>
</comment>
<feature type="binding site" evidence="10">
    <location>
        <position position="187"/>
    </location>
    <ligand>
        <name>FMN</name>
        <dbReference type="ChEBI" id="CHEBI:58210"/>
    </ligand>
</feature>
<dbReference type="NCBIfam" id="TIGR00558">
    <property type="entry name" value="pdxH"/>
    <property type="match status" value="1"/>
</dbReference>
<dbReference type="PIRSF" id="PIRSF000190">
    <property type="entry name" value="Pyd_amn-ph_oxd"/>
    <property type="match status" value="1"/>
</dbReference>
<feature type="binding site" evidence="9">
    <location>
        <position position="69"/>
    </location>
    <ligand>
        <name>substrate</name>
    </ligand>
</feature>
<evidence type="ECO:0000256" key="2">
    <source>
        <dbReference type="ARBA" id="ARBA00011738"/>
    </source>
</evidence>
<dbReference type="GO" id="GO:0004733">
    <property type="term" value="F:pyridoxamine phosphate oxidase activity"/>
    <property type="evidence" value="ECO:0007669"/>
    <property type="project" value="UniProtKB-UniRule"/>
</dbReference>
<dbReference type="Pfam" id="PF10590">
    <property type="entry name" value="PNP_phzG_C"/>
    <property type="match status" value="1"/>
</dbReference>
<feature type="domain" description="Pyridoxine 5'-phosphate oxidase dimerisation C-terminal" evidence="12">
    <location>
        <begin position="174"/>
        <end position="214"/>
    </location>
</feature>
<feature type="binding site" evidence="10">
    <location>
        <begin position="78"/>
        <end position="79"/>
    </location>
    <ligand>
        <name>FMN</name>
        <dbReference type="ChEBI" id="CHEBI:58210"/>
    </ligand>
</feature>
<evidence type="ECO:0000256" key="8">
    <source>
        <dbReference type="NCBIfam" id="TIGR00558"/>
    </source>
</evidence>
<sequence>MPQTPSVADLRESYERAALDAADLAASPFDQFAAWFAEAQAAGTREPNAMTLATASADGVPSARMVLLKGVDHGFCFYTNLESRKGRELDANPRAALVWWWPELERQVRVEGRVERVEDDTADAYFASRPRGSRLGAWASPQSRPVPDRATLEALLDEIEAETDGEDVPRPGFWGGFRVTPDAVEFWQGRPSRLHDRHVYRREGDGWQTERLAP</sequence>
<proteinExistence type="inferred from homology"/>
<dbReference type="EMBL" id="MQWD01000001">
    <property type="protein sequence ID" value="PAP75815.1"/>
    <property type="molecule type" value="Genomic_DNA"/>
</dbReference>
<dbReference type="SUPFAM" id="SSF50475">
    <property type="entry name" value="FMN-binding split barrel"/>
    <property type="match status" value="1"/>
</dbReference>
<feature type="binding site" evidence="9">
    <location>
        <begin position="193"/>
        <end position="195"/>
    </location>
    <ligand>
        <name>substrate</name>
    </ligand>
</feature>
<dbReference type="EC" id="1.4.3.5" evidence="8"/>
<dbReference type="InterPro" id="IPR011576">
    <property type="entry name" value="Pyridox_Oxase_N"/>
</dbReference>
<dbReference type="GO" id="GO:0008615">
    <property type="term" value="P:pyridoxine biosynthetic process"/>
    <property type="evidence" value="ECO:0007669"/>
    <property type="project" value="UniProtKB-UniRule"/>
</dbReference>
<evidence type="ECO:0000256" key="1">
    <source>
        <dbReference type="ARBA" id="ARBA00007301"/>
    </source>
</evidence>
<dbReference type="Gene3D" id="2.30.110.10">
    <property type="entry name" value="Electron Transport, Fmn-binding Protein, Chain A"/>
    <property type="match status" value="1"/>
</dbReference>
<keyword evidence="5" id="KW-0560">Oxidoreductase</keyword>
<dbReference type="FunFam" id="2.30.110.10:FF:000020">
    <property type="entry name" value="PNPO isoform 11"/>
    <property type="match status" value="1"/>
</dbReference>
<accession>A0A271IYP3</accession>
<comment type="caution">
    <text evidence="13">The sequence shown here is derived from an EMBL/GenBank/DDBJ whole genome shotgun (WGS) entry which is preliminary data.</text>
</comment>
<dbReference type="Pfam" id="PF01243">
    <property type="entry name" value="PNPOx_N"/>
    <property type="match status" value="1"/>
</dbReference>
<dbReference type="PANTHER" id="PTHR10851:SF0">
    <property type="entry name" value="PYRIDOXINE-5'-PHOSPHATE OXIDASE"/>
    <property type="match status" value="1"/>
</dbReference>
<dbReference type="PROSITE" id="PS01064">
    <property type="entry name" value="PYRIDOX_OXIDASE"/>
    <property type="match status" value="1"/>
</dbReference>
<evidence type="ECO:0000256" key="10">
    <source>
        <dbReference type="PIRSR" id="PIRSR000190-2"/>
    </source>
</evidence>
<name>A0A271IYP3_9BACT</name>
<feature type="binding site" evidence="10">
    <location>
        <position position="84"/>
    </location>
    <ligand>
        <name>FMN</name>
        <dbReference type="ChEBI" id="CHEBI:58210"/>
    </ligand>
</feature>
<evidence type="ECO:0000259" key="11">
    <source>
        <dbReference type="Pfam" id="PF01243"/>
    </source>
</evidence>
<dbReference type="OrthoDB" id="9780392at2"/>
<comment type="cofactor">
    <cofactor evidence="10">
        <name>FMN</name>
        <dbReference type="ChEBI" id="CHEBI:58210"/>
    </cofactor>
    <text evidence="10">Binds 1 FMN per subunit.</text>
</comment>
<keyword evidence="4 10" id="KW-0288">FMN</keyword>
<feature type="domain" description="Pyridoxamine 5'-phosphate oxidase N-terminal" evidence="11">
    <location>
        <begin position="38"/>
        <end position="159"/>
    </location>
</feature>
<evidence type="ECO:0000256" key="6">
    <source>
        <dbReference type="ARBA" id="ARBA00023096"/>
    </source>
</evidence>
<evidence type="ECO:0000256" key="3">
    <source>
        <dbReference type="ARBA" id="ARBA00022630"/>
    </source>
</evidence>
<dbReference type="AlphaFoldDB" id="A0A271IYP3"/>
<dbReference type="HAMAP" id="MF_01629">
    <property type="entry name" value="PdxH"/>
    <property type="match status" value="1"/>
</dbReference>
<evidence type="ECO:0000256" key="9">
    <source>
        <dbReference type="PIRSR" id="PIRSR000190-1"/>
    </source>
</evidence>
<feature type="binding site" evidence="9">
    <location>
        <begin position="11"/>
        <end position="14"/>
    </location>
    <ligand>
        <name>substrate</name>
    </ligand>
</feature>
<evidence type="ECO:0000313" key="14">
    <source>
        <dbReference type="Proteomes" id="UP000216339"/>
    </source>
</evidence>
<feature type="binding site" evidence="10">
    <location>
        <begin position="142"/>
        <end position="143"/>
    </location>
    <ligand>
        <name>FMN</name>
        <dbReference type="ChEBI" id="CHEBI:58210"/>
    </ligand>
</feature>
<keyword evidence="14" id="KW-1185">Reference proteome</keyword>
<evidence type="ECO:0000256" key="7">
    <source>
        <dbReference type="ARBA" id="ARBA00060587"/>
    </source>
</evidence>
<feature type="binding site" evidence="10">
    <location>
        <begin position="64"/>
        <end position="69"/>
    </location>
    <ligand>
        <name>FMN</name>
        <dbReference type="ChEBI" id="CHEBI:58210"/>
    </ligand>
</feature>
<gene>
    <name evidence="13" type="ORF">BSZ37_04840</name>
</gene>
<dbReference type="InterPro" id="IPR019740">
    <property type="entry name" value="Pyridox_Oxase_CS"/>
</dbReference>
<comment type="pathway">
    <text evidence="7">Cofactor metabolism.</text>
</comment>
<feature type="binding site" evidence="10">
    <location>
        <position position="85"/>
    </location>
    <ligand>
        <name>FMN</name>
        <dbReference type="ChEBI" id="CHEBI:58210"/>
    </ligand>
</feature>
<feature type="binding site" evidence="10">
    <location>
        <position position="107"/>
    </location>
    <ligand>
        <name>FMN</name>
        <dbReference type="ChEBI" id="CHEBI:58210"/>
    </ligand>
</feature>
<dbReference type="Proteomes" id="UP000216339">
    <property type="component" value="Unassembled WGS sequence"/>
</dbReference>
<feature type="binding site" evidence="9">
    <location>
        <position position="129"/>
    </location>
    <ligand>
        <name>substrate</name>
    </ligand>
</feature>
<keyword evidence="3" id="KW-0285">Flavoprotein</keyword>
<organism evidence="13 14">
    <name type="scientific">Rubrivirga marina</name>
    <dbReference type="NCBI Taxonomy" id="1196024"/>
    <lineage>
        <taxon>Bacteria</taxon>
        <taxon>Pseudomonadati</taxon>
        <taxon>Rhodothermota</taxon>
        <taxon>Rhodothermia</taxon>
        <taxon>Rhodothermales</taxon>
        <taxon>Rubricoccaceae</taxon>
        <taxon>Rubrivirga</taxon>
    </lineage>
</organism>
<dbReference type="InterPro" id="IPR000659">
    <property type="entry name" value="Pyridox_Oxase"/>
</dbReference>
<dbReference type="NCBIfam" id="NF004231">
    <property type="entry name" value="PRK05679.1"/>
    <property type="match status" value="1"/>
</dbReference>
<comment type="similarity">
    <text evidence="1">Belongs to the pyridoxamine 5'-phosphate oxidase family.</text>
</comment>
<dbReference type="InterPro" id="IPR019576">
    <property type="entry name" value="Pyridoxamine_oxidase_dimer_C"/>
</dbReference>
<reference evidence="13 14" key="1">
    <citation type="submission" date="2016-11" db="EMBL/GenBank/DDBJ databases">
        <title>Study of marine rhodopsin-containing bacteria.</title>
        <authorList>
            <person name="Yoshizawa S."/>
            <person name="Kumagai Y."/>
            <person name="Kogure K."/>
        </authorList>
    </citation>
    <scope>NUCLEOTIDE SEQUENCE [LARGE SCALE GENOMIC DNA]</scope>
    <source>
        <strain evidence="13 14">SAORIC-28</strain>
    </source>
</reference>
<feature type="binding site" evidence="9">
    <location>
        <position position="133"/>
    </location>
    <ligand>
        <name>substrate</name>
    </ligand>
</feature>
<feature type="binding site" evidence="9">
    <location>
        <position position="125"/>
    </location>
    <ligand>
        <name>substrate</name>
    </ligand>
</feature>
<dbReference type="PANTHER" id="PTHR10851">
    <property type="entry name" value="PYRIDOXINE-5-PHOSPHATE OXIDASE"/>
    <property type="match status" value="1"/>
</dbReference>
<evidence type="ECO:0000259" key="12">
    <source>
        <dbReference type="Pfam" id="PF10590"/>
    </source>
</evidence>
<dbReference type="GO" id="GO:0010181">
    <property type="term" value="F:FMN binding"/>
    <property type="evidence" value="ECO:0007669"/>
    <property type="project" value="UniProtKB-UniRule"/>
</dbReference>
<feature type="binding site" evidence="10">
    <location>
        <position position="197"/>
    </location>
    <ligand>
        <name>FMN</name>
        <dbReference type="ChEBI" id="CHEBI:58210"/>
    </ligand>
</feature>
<keyword evidence="6" id="KW-0664">Pyridoxine biosynthesis</keyword>
<protein>
    <recommendedName>
        <fullName evidence="8">Pyridoxamine 5'-phosphate oxidase</fullName>
        <ecNumber evidence="8">1.4.3.5</ecNumber>
    </recommendedName>
</protein>
<evidence type="ECO:0000256" key="5">
    <source>
        <dbReference type="ARBA" id="ARBA00023002"/>
    </source>
</evidence>
<dbReference type="RefSeq" id="WP_095509458.1">
    <property type="nucleotide sequence ID" value="NZ_MQWD01000001.1"/>
</dbReference>